<evidence type="ECO:0000256" key="6">
    <source>
        <dbReference type="SAM" id="MobiDB-lite"/>
    </source>
</evidence>
<dbReference type="SUPFAM" id="SSF63393">
    <property type="entry name" value="RNA polymerase subunits"/>
    <property type="match status" value="1"/>
</dbReference>
<dbReference type="InterPro" id="IPR006591">
    <property type="entry name" value="RNAP_P/RPABC4"/>
</dbReference>
<keyword evidence="3" id="KW-0862">Zinc</keyword>
<reference evidence="7 8" key="1">
    <citation type="submission" date="2024-04" db="EMBL/GenBank/DDBJ databases">
        <title>Phyllosticta paracitricarpa is synonymous to the EU quarantine fungus P. citricarpa based on phylogenomic analyses.</title>
        <authorList>
            <consortium name="Lawrence Berkeley National Laboratory"/>
            <person name="Van Ingen-Buijs V.A."/>
            <person name="Van Westerhoven A.C."/>
            <person name="Haridas S."/>
            <person name="Skiadas P."/>
            <person name="Martin F."/>
            <person name="Groenewald J.Z."/>
            <person name="Crous P.W."/>
            <person name="Seidl M.F."/>
        </authorList>
    </citation>
    <scope>NUCLEOTIDE SEQUENCE [LARGE SCALE GENOMIC DNA]</scope>
    <source>
        <strain evidence="7 8">CBS 123371</strain>
    </source>
</reference>
<feature type="region of interest" description="Disordered" evidence="6">
    <location>
        <begin position="1"/>
        <end position="20"/>
    </location>
</feature>
<evidence type="ECO:0000313" key="7">
    <source>
        <dbReference type="EMBL" id="KAK7513638.1"/>
    </source>
</evidence>
<evidence type="ECO:0000256" key="3">
    <source>
        <dbReference type="ARBA" id="ARBA00022833"/>
    </source>
</evidence>
<dbReference type="Gene3D" id="2.20.28.30">
    <property type="entry name" value="RNA polymerase ii, chain L"/>
    <property type="match status" value="1"/>
</dbReference>
<proteinExistence type="inferred from homology"/>
<accession>A0ABR1KF03</accession>
<keyword evidence="2" id="KW-0479">Metal-binding</keyword>
<evidence type="ECO:0000256" key="4">
    <source>
        <dbReference type="ARBA" id="ARBA00023242"/>
    </source>
</evidence>
<name>A0ABR1KF03_9PEZI</name>
<evidence type="ECO:0000256" key="1">
    <source>
        <dbReference type="ARBA" id="ARBA00004123"/>
    </source>
</evidence>
<dbReference type="InterPro" id="IPR039747">
    <property type="entry name" value="RPABC4"/>
</dbReference>
<evidence type="ECO:0000256" key="5">
    <source>
        <dbReference type="ARBA" id="ARBA00025770"/>
    </source>
</evidence>
<comment type="subcellular location">
    <subcellularLocation>
        <location evidence="1">Nucleus</location>
    </subcellularLocation>
</comment>
<evidence type="ECO:0008006" key="9">
    <source>
        <dbReference type="Google" id="ProtNLM"/>
    </source>
</evidence>
<evidence type="ECO:0000313" key="8">
    <source>
        <dbReference type="Proteomes" id="UP001363622"/>
    </source>
</evidence>
<dbReference type="Proteomes" id="UP001363622">
    <property type="component" value="Unassembled WGS sequence"/>
</dbReference>
<keyword evidence="4" id="KW-0539">Nucleus</keyword>
<dbReference type="PANTHER" id="PTHR12056:SF2">
    <property type="entry name" value="GEO11084P1"/>
    <property type="match status" value="1"/>
</dbReference>
<sequence length="72" mass="8208">MSQAYQPPSQTAATGASSRPTFEETIKPVHYVCGDCDARVTVKRGEQIMCRECGHRVLYKERTNRMVQFEAR</sequence>
<dbReference type="InterPro" id="IPR029040">
    <property type="entry name" value="RPABC4/Spt4"/>
</dbReference>
<comment type="similarity">
    <text evidence="5">Belongs to the archaeal Rpo12/eukaryotic RPC10 RNA polymerase subunit family.</text>
</comment>
<dbReference type="EMBL" id="JBBPHU010000009">
    <property type="protein sequence ID" value="KAK7513638.1"/>
    <property type="molecule type" value="Genomic_DNA"/>
</dbReference>
<organism evidence="7 8">
    <name type="scientific">Phyllosticta citriasiana</name>
    <dbReference type="NCBI Taxonomy" id="595635"/>
    <lineage>
        <taxon>Eukaryota</taxon>
        <taxon>Fungi</taxon>
        <taxon>Dikarya</taxon>
        <taxon>Ascomycota</taxon>
        <taxon>Pezizomycotina</taxon>
        <taxon>Dothideomycetes</taxon>
        <taxon>Dothideomycetes incertae sedis</taxon>
        <taxon>Botryosphaeriales</taxon>
        <taxon>Phyllostictaceae</taxon>
        <taxon>Phyllosticta</taxon>
    </lineage>
</organism>
<protein>
    <recommendedName>
        <fullName evidence="9">Metallothionein-I gene transcription activator</fullName>
    </recommendedName>
</protein>
<gene>
    <name evidence="7" type="ORF">IWZ03DRAFT_416494</name>
</gene>
<dbReference type="PANTHER" id="PTHR12056">
    <property type="entry name" value="DNA-DIRECTED RNA POLYMERASES I, II, AND III"/>
    <property type="match status" value="1"/>
</dbReference>
<dbReference type="SMART" id="SM00659">
    <property type="entry name" value="RPOLCX"/>
    <property type="match status" value="1"/>
</dbReference>
<evidence type="ECO:0000256" key="2">
    <source>
        <dbReference type="ARBA" id="ARBA00022723"/>
    </source>
</evidence>
<dbReference type="Pfam" id="PF03604">
    <property type="entry name" value="Zn_ribbon_RPAB4"/>
    <property type="match status" value="1"/>
</dbReference>
<keyword evidence="8" id="KW-1185">Reference proteome</keyword>
<comment type="caution">
    <text evidence="7">The sequence shown here is derived from an EMBL/GenBank/DDBJ whole genome shotgun (WGS) entry which is preliminary data.</text>
</comment>